<organism evidence="2">
    <name type="scientific">marine sediment metagenome</name>
    <dbReference type="NCBI Taxonomy" id="412755"/>
    <lineage>
        <taxon>unclassified sequences</taxon>
        <taxon>metagenomes</taxon>
        <taxon>ecological metagenomes</taxon>
    </lineage>
</organism>
<protein>
    <submittedName>
        <fullName evidence="2">Uncharacterized protein</fullName>
    </submittedName>
</protein>
<dbReference type="EMBL" id="LAZR01005935">
    <property type="protein sequence ID" value="KKM96009.1"/>
    <property type="molecule type" value="Genomic_DNA"/>
</dbReference>
<evidence type="ECO:0000313" key="2">
    <source>
        <dbReference type="EMBL" id="KKM96009.1"/>
    </source>
</evidence>
<comment type="caution">
    <text evidence="2">The sequence shown here is derived from an EMBL/GenBank/DDBJ whole genome shotgun (WGS) entry which is preliminary data.</text>
</comment>
<evidence type="ECO:0000256" key="1">
    <source>
        <dbReference type="SAM" id="MobiDB-lite"/>
    </source>
</evidence>
<name>A0A0F9LLS8_9ZZZZ</name>
<gene>
    <name evidence="2" type="ORF">LCGC14_1182490</name>
</gene>
<dbReference type="AlphaFoldDB" id="A0A0F9LLS8"/>
<proteinExistence type="predicted"/>
<sequence length="106" mass="12110">MSQRLPPDFDVEEDGTPAGFKTLFPEDPKADLTKITETPAKMILPLVRLRIITASFDTKRRESLLDIFVREFDHRMISKDRLGRIEAVRMLQGSLMGEGEEEEASM</sequence>
<reference evidence="2" key="1">
    <citation type="journal article" date="2015" name="Nature">
        <title>Complex archaea that bridge the gap between prokaryotes and eukaryotes.</title>
        <authorList>
            <person name="Spang A."/>
            <person name="Saw J.H."/>
            <person name="Jorgensen S.L."/>
            <person name="Zaremba-Niedzwiedzka K."/>
            <person name="Martijn J."/>
            <person name="Lind A.E."/>
            <person name="van Eijk R."/>
            <person name="Schleper C."/>
            <person name="Guy L."/>
            <person name="Ettema T.J."/>
        </authorList>
    </citation>
    <scope>NUCLEOTIDE SEQUENCE</scope>
</reference>
<feature type="region of interest" description="Disordered" evidence="1">
    <location>
        <begin position="1"/>
        <end position="23"/>
    </location>
</feature>
<accession>A0A0F9LLS8</accession>